<feature type="compositionally biased region" description="Acidic residues" evidence="1">
    <location>
        <begin position="234"/>
        <end position="243"/>
    </location>
</feature>
<evidence type="ECO:0000256" key="1">
    <source>
        <dbReference type="SAM" id="MobiDB-lite"/>
    </source>
</evidence>
<feature type="domain" description="SWI/SNF and RSC complexes subunit Ssr4 N-terminal" evidence="2">
    <location>
        <begin position="24"/>
        <end position="146"/>
    </location>
</feature>
<proteinExistence type="predicted"/>
<organism evidence="3 4">
    <name type="scientific">Mycena rosella</name>
    <name type="common">Pink bonnet</name>
    <name type="synonym">Agaricus rosellus</name>
    <dbReference type="NCBI Taxonomy" id="1033263"/>
    <lineage>
        <taxon>Eukaryota</taxon>
        <taxon>Fungi</taxon>
        <taxon>Dikarya</taxon>
        <taxon>Basidiomycota</taxon>
        <taxon>Agaricomycotina</taxon>
        <taxon>Agaricomycetes</taxon>
        <taxon>Agaricomycetidae</taxon>
        <taxon>Agaricales</taxon>
        <taxon>Marasmiineae</taxon>
        <taxon>Mycenaceae</taxon>
        <taxon>Mycena</taxon>
    </lineage>
</organism>
<reference evidence="3" key="1">
    <citation type="submission" date="2023-03" db="EMBL/GenBank/DDBJ databases">
        <title>Massive genome expansion in bonnet fungi (Mycena s.s.) driven by repeated elements and novel gene families across ecological guilds.</title>
        <authorList>
            <consortium name="Lawrence Berkeley National Laboratory"/>
            <person name="Harder C.B."/>
            <person name="Miyauchi S."/>
            <person name="Viragh M."/>
            <person name="Kuo A."/>
            <person name="Thoen E."/>
            <person name="Andreopoulos B."/>
            <person name="Lu D."/>
            <person name="Skrede I."/>
            <person name="Drula E."/>
            <person name="Henrissat B."/>
            <person name="Morin E."/>
            <person name="Kohler A."/>
            <person name="Barry K."/>
            <person name="LaButti K."/>
            <person name="Morin E."/>
            <person name="Salamov A."/>
            <person name="Lipzen A."/>
            <person name="Mereny Z."/>
            <person name="Hegedus B."/>
            <person name="Baldrian P."/>
            <person name="Stursova M."/>
            <person name="Weitz H."/>
            <person name="Taylor A."/>
            <person name="Grigoriev I.V."/>
            <person name="Nagy L.G."/>
            <person name="Martin F."/>
            <person name="Kauserud H."/>
        </authorList>
    </citation>
    <scope>NUCLEOTIDE SEQUENCE</scope>
    <source>
        <strain evidence="3">CBHHK067</strain>
    </source>
</reference>
<name>A0AAD7MBC1_MYCRO</name>
<dbReference type="GO" id="GO:0006338">
    <property type="term" value="P:chromatin remodeling"/>
    <property type="evidence" value="ECO:0007669"/>
    <property type="project" value="InterPro"/>
</dbReference>
<comment type="caution">
    <text evidence="3">The sequence shown here is derived from an EMBL/GenBank/DDBJ whole genome shotgun (WGS) entry which is preliminary data.</text>
</comment>
<sequence length="346" mass="38493">MATFQQAQAEGLCLRFPESLGIHRELTIENAVIFLLRGTQTSPNIPYSWGFVDKPPEGQLLLLFLPGQSPFPNDGIRYQEPETKYSIAVGGTRELEVHEVKFGFAPGVDTGAWRQRRRYRLHKGGHPQLVLVHYSRGPVAQIVPALMNQPVRTYPLRVFNEPSVFVMGEKAGTKVFPNTGPQGGGMSGMPMGMNFNSPQAMVAQQNSNMGMLDRRREQEQRARAGSNARPPRVEDEDSGDENDTISTRALSLTRYRRNHDLMSEVFTHAAYSPKNVPPPPSPYSIFNKAELETQTEKLKAEIETLQAREAQRKLARSAKDQEMAANRAVFEVGDVSMEGLGEGIAV</sequence>
<protein>
    <recommendedName>
        <fullName evidence="2">SWI/SNF and RSC complexes subunit Ssr4 N-terminal domain-containing protein</fullName>
    </recommendedName>
</protein>
<dbReference type="Pfam" id="PF08549">
    <property type="entry name" value="SWI-SNF_Ssr4_N"/>
    <property type="match status" value="1"/>
</dbReference>
<keyword evidence="4" id="KW-1185">Reference proteome</keyword>
<gene>
    <name evidence="3" type="ORF">B0H17DRAFT_1030868</name>
</gene>
<feature type="region of interest" description="Disordered" evidence="1">
    <location>
        <begin position="211"/>
        <end position="244"/>
    </location>
</feature>
<dbReference type="EMBL" id="JARKIE010000003">
    <property type="protein sequence ID" value="KAJ7708785.1"/>
    <property type="molecule type" value="Genomic_DNA"/>
</dbReference>
<accession>A0AAD7MBC1</accession>
<evidence type="ECO:0000313" key="4">
    <source>
        <dbReference type="Proteomes" id="UP001221757"/>
    </source>
</evidence>
<dbReference type="Proteomes" id="UP001221757">
    <property type="component" value="Unassembled WGS sequence"/>
</dbReference>
<dbReference type="AlphaFoldDB" id="A0AAD7MBC1"/>
<evidence type="ECO:0000313" key="3">
    <source>
        <dbReference type="EMBL" id="KAJ7708785.1"/>
    </source>
</evidence>
<evidence type="ECO:0000259" key="2">
    <source>
        <dbReference type="Pfam" id="PF08549"/>
    </source>
</evidence>
<feature type="compositionally biased region" description="Basic and acidic residues" evidence="1">
    <location>
        <begin position="212"/>
        <end position="222"/>
    </location>
</feature>
<dbReference type="InterPro" id="IPR013859">
    <property type="entry name" value="Ssr4_N"/>
</dbReference>